<evidence type="ECO:0000256" key="6">
    <source>
        <dbReference type="ARBA" id="ARBA00023186"/>
    </source>
</evidence>
<keyword evidence="5 9" id="KW-0697">Rotamase</keyword>
<keyword evidence="6" id="KW-0143">Chaperone</keyword>
<comment type="subcellular location">
    <subcellularLocation>
        <location evidence="2">Cytoplasm</location>
    </subcellularLocation>
</comment>
<comment type="similarity">
    <text evidence="3 10">Belongs to the FKBP-type PPIase family.</text>
</comment>
<keyword evidence="7 9" id="KW-0413">Isomerase</keyword>
<dbReference type="GeneID" id="69552669"/>
<sequence length="223" mass="23269">MKVAPLSVVTLEYTVTDEHGEVIDSTVGKEPLVYLHGTRYLVSGLEAELEGRAVGEAFEVTLTPSQAYGEYDESLVQEVPGELFDGMEVSEGDTFVAETDDGHRPVTVVEVSEEFVKVDGNHPLAGVTLGFKVEIKDVRAATAEELAHGHVHGAGGCGHDHGHDHDHGHGGCCGGHGHDHDEEHAHGGCCGGAGHSHEHDHGDDHGHGGCCGGGGCGGKGHHH</sequence>
<dbReference type="EMBL" id="CP053881">
    <property type="protein sequence ID" value="QWL63933.1"/>
    <property type="molecule type" value="Genomic_DNA"/>
</dbReference>
<comment type="catalytic activity">
    <reaction evidence="1 9 10">
        <text>[protein]-peptidylproline (omega=180) = [protein]-peptidylproline (omega=0)</text>
        <dbReference type="Rhea" id="RHEA:16237"/>
        <dbReference type="Rhea" id="RHEA-COMP:10747"/>
        <dbReference type="Rhea" id="RHEA-COMP:10748"/>
        <dbReference type="ChEBI" id="CHEBI:83833"/>
        <dbReference type="ChEBI" id="CHEBI:83834"/>
        <dbReference type="EC" id="5.2.1.8"/>
    </reaction>
</comment>
<evidence type="ECO:0000256" key="4">
    <source>
        <dbReference type="ARBA" id="ARBA00022490"/>
    </source>
</evidence>
<dbReference type="NCBIfam" id="NF008008">
    <property type="entry name" value="PRK10737.1"/>
    <property type="match status" value="1"/>
</dbReference>
<organism evidence="13 15">
    <name type="scientific">Aeromonas jandaei</name>
    <dbReference type="NCBI Taxonomy" id="650"/>
    <lineage>
        <taxon>Bacteria</taxon>
        <taxon>Pseudomonadati</taxon>
        <taxon>Pseudomonadota</taxon>
        <taxon>Gammaproteobacteria</taxon>
        <taxon>Aeromonadales</taxon>
        <taxon>Aeromonadaceae</taxon>
        <taxon>Aeromonas</taxon>
    </lineage>
</organism>
<evidence type="ECO:0000313" key="14">
    <source>
        <dbReference type="Proteomes" id="UP000595481"/>
    </source>
</evidence>
<dbReference type="Proteomes" id="UP000595481">
    <property type="component" value="Chromosome"/>
</dbReference>
<dbReference type="Pfam" id="PF00254">
    <property type="entry name" value="FKBP_C"/>
    <property type="match status" value="1"/>
</dbReference>
<evidence type="ECO:0000256" key="7">
    <source>
        <dbReference type="ARBA" id="ARBA00023235"/>
    </source>
</evidence>
<protein>
    <recommendedName>
        <fullName evidence="10">Peptidyl-prolyl cis-trans isomerase</fullName>
        <ecNumber evidence="10">5.2.1.8</ecNumber>
    </recommendedName>
</protein>
<evidence type="ECO:0000256" key="3">
    <source>
        <dbReference type="ARBA" id="ARBA00006577"/>
    </source>
</evidence>
<dbReference type="GO" id="GO:0042026">
    <property type="term" value="P:protein refolding"/>
    <property type="evidence" value="ECO:0007669"/>
    <property type="project" value="UniProtKB-ARBA"/>
</dbReference>
<evidence type="ECO:0000313" key="13">
    <source>
        <dbReference type="EMBL" id="QWL63933.1"/>
    </source>
</evidence>
<evidence type="ECO:0000256" key="8">
    <source>
        <dbReference type="ARBA" id="ARBA00037071"/>
    </source>
</evidence>
<evidence type="ECO:0000256" key="10">
    <source>
        <dbReference type="RuleBase" id="RU003915"/>
    </source>
</evidence>
<dbReference type="GO" id="GO:0005737">
    <property type="term" value="C:cytoplasm"/>
    <property type="evidence" value="ECO:0007669"/>
    <property type="project" value="UniProtKB-SubCell"/>
</dbReference>
<dbReference type="PROSITE" id="PS50059">
    <property type="entry name" value="FKBP_PPIASE"/>
    <property type="match status" value="1"/>
</dbReference>
<reference evidence="13" key="1">
    <citation type="submission" date="2020-05" db="EMBL/GenBank/DDBJ databases">
        <authorList>
            <person name="Liao W."/>
            <person name="He Y."/>
            <person name="Tan R."/>
            <person name="He X."/>
            <person name="Yang Z."/>
        </authorList>
    </citation>
    <scope>NUCLEOTIDE SEQUENCE</scope>
    <source>
        <strain evidence="13">4608</strain>
    </source>
</reference>
<keyword evidence="4" id="KW-0963">Cytoplasm</keyword>
<dbReference type="InterPro" id="IPR001179">
    <property type="entry name" value="PPIase_FKBP_dom"/>
</dbReference>
<evidence type="ECO:0000259" key="11">
    <source>
        <dbReference type="PROSITE" id="PS50059"/>
    </source>
</evidence>
<dbReference type="PANTHER" id="PTHR47861">
    <property type="entry name" value="FKBP-TYPE PEPTIDYL-PROLYL CIS-TRANS ISOMERASE SLYD"/>
    <property type="match status" value="1"/>
</dbReference>
<proteinExistence type="inferred from homology"/>
<dbReference type="InterPro" id="IPR046357">
    <property type="entry name" value="PPIase_dom_sf"/>
</dbReference>
<keyword evidence="14" id="KW-1185">Reference proteome</keyword>
<reference evidence="12 14" key="2">
    <citation type="submission" date="2020-12" db="EMBL/GenBank/DDBJ databases">
        <title>FDA dAtabase for Regulatory Grade micrObial Sequences (FDA-ARGOS): Supporting development and validation of Infectious Disease Dx tests.</title>
        <authorList>
            <person name="Sproer C."/>
            <person name="Gronow S."/>
            <person name="Severitt S."/>
            <person name="Schroder I."/>
            <person name="Tallon L."/>
            <person name="Sadzewicz L."/>
            <person name="Zhao X."/>
            <person name="Boylan J."/>
            <person name="Ott S."/>
            <person name="Bowen H."/>
            <person name="Vavikolanu K."/>
            <person name="Mehta A."/>
            <person name="Aluvathingal J."/>
            <person name="Nadendla S."/>
            <person name="Lowell S."/>
            <person name="Myers T."/>
            <person name="Yan Y."/>
            <person name="Sichtig H."/>
        </authorList>
    </citation>
    <scope>NUCLEOTIDE SEQUENCE [LARGE SCALE GENOMIC DNA]</scope>
    <source>
        <strain evidence="12 14">FDAARGOS_986</strain>
    </source>
</reference>
<dbReference type="EMBL" id="CP066092">
    <property type="protein sequence ID" value="QQB18902.1"/>
    <property type="molecule type" value="Genomic_DNA"/>
</dbReference>
<name>A0ABD7ESD2_AERJA</name>
<dbReference type="EC" id="5.2.1.8" evidence="10"/>
<dbReference type="PANTHER" id="PTHR47861:SF3">
    <property type="entry name" value="FKBP-TYPE PEPTIDYL-PROLYL CIS-TRANS ISOMERASE SLYD"/>
    <property type="match status" value="1"/>
</dbReference>
<accession>A0ABD7ESD2</accession>
<evidence type="ECO:0000256" key="9">
    <source>
        <dbReference type="PROSITE-ProRule" id="PRU00277"/>
    </source>
</evidence>
<feature type="domain" description="PPIase FKBP-type" evidence="11">
    <location>
        <begin position="6"/>
        <end position="80"/>
    </location>
</feature>
<dbReference type="Proteomes" id="UP000679312">
    <property type="component" value="Chromosome"/>
</dbReference>
<evidence type="ECO:0000256" key="2">
    <source>
        <dbReference type="ARBA" id="ARBA00004496"/>
    </source>
</evidence>
<evidence type="ECO:0000256" key="5">
    <source>
        <dbReference type="ARBA" id="ARBA00023110"/>
    </source>
</evidence>
<dbReference type="Gene3D" id="3.10.50.40">
    <property type="match status" value="1"/>
</dbReference>
<evidence type="ECO:0000313" key="12">
    <source>
        <dbReference type="EMBL" id="QQB18902.1"/>
    </source>
</evidence>
<dbReference type="SUPFAM" id="SSF54534">
    <property type="entry name" value="FKBP-like"/>
    <property type="match status" value="1"/>
</dbReference>
<evidence type="ECO:0000256" key="1">
    <source>
        <dbReference type="ARBA" id="ARBA00000971"/>
    </source>
</evidence>
<reference evidence="13 15" key="3">
    <citation type="journal article" date="2021" name="Front. Microbiol.">
        <title>Prevalence and Genetic Analysis of Chromosomal mcr-3/7 in Aeromonas From U.S. Animal-Derived Samples.</title>
        <authorList>
            <person name="Wang Y."/>
            <person name="Hou N."/>
            <person name="Rasooly R."/>
            <person name="Gu Y."/>
            <person name="He X."/>
        </authorList>
    </citation>
    <scope>NUCLEOTIDE SEQUENCE [LARGE SCALE GENOMIC DNA]</scope>
    <source>
        <strain evidence="13 15">4608</strain>
    </source>
</reference>
<dbReference type="GO" id="GO:0003755">
    <property type="term" value="F:peptidyl-prolyl cis-trans isomerase activity"/>
    <property type="evidence" value="ECO:0007669"/>
    <property type="project" value="UniProtKB-UniRule"/>
</dbReference>
<dbReference type="AlphaFoldDB" id="A0ABD7ESD2"/>
<dbReference type="RefSeq" id="WP_019446474.1">
    <property type="nucleotide sequence ID" value="NZ_AP024466.1"/>
</dbReference>
<gene>
    <name evidence="13" type="primary">slyD</name>
    <name evidence="13" type="ORF">HQ399_17565</name>
    <name evidence="12" type="ORF">I6H43_15295</name>
</gene>
<comment type="function">
    <text evidence="8">Also involved in hydrogenase metallocenter assembly, probably by participating in the nickel insertion step. This function in hydrogenase biosynthesis requires chaperone activity and the presence of the metal-binding domain, but not PPIase activity.</text>
</comment>
<evidence type="ECO:0000313" key="15">
    <source>
        <dbReference type="Proteomes" id="UP000679312"/>
    </source>
</evidence>